<feature type="domain" description="EamA" evidence="6">
    <location>
        <begin position="8"/>
        <end position="135"/>
    </location>
</feature>
<dbReference type="SUPFAM" id="SSF103481">
    <property type="entry name" value="Multidrug resistance efflux transporter EmrE"/>
    <property type="match status" value="2"/>
</dbReference>
<sequence length="302" mass="33514">MSIQLYPFLFMLASTFSLSLTGLLSKFLSQYVDLATLGFLRFVIPAAIIFVITRQSMMMPRGRLARTIWLRAICIAGCQLCFIYSLLHLSLVESIVLFGTGPLFIPVLERLIYKTPLQWLSIASLVATFYGVTLLAGDVSDISVRPELLVGLASGLLNAGSQLSLYRISKSSLSALEINYWTFLFAGLVLLPFIGHSYVSLDSLVDASVVRWEGLVALLIIISVLIINTQVFRAKAYRLANSGTQLAPLVFTNVLFTALWQQIYFDVSYNVTQSVGLLLILTANMFVVLFPICRRRYNAKAA</sequence>
<keyword evidence="2 5" id="KW-0812">Transmembrane</keyword>
<dbReference type="PANTHER" id="PTHR22911:SF6">
    <property type="entry name" value="SOLUTE CARRIER FAMILY 35 MEMBER G1"/>
    <property type="match status" value="1"/>
</dbReference>
<dbReference type="Pfam" id="PF00892">
    <property type="entry name" value="EamA"/>
    <property type="match status" value="1"/>
</dbReference>
<evidence type="ECO:0000256" key="4">
    <source>
        <dbReference type="ARBA" id="ARBA00023136"/>
    </source>
</evidence>
<dbReference type="PANTHER" id="PTHR22911">
    <property type="entry name" value="ACYL-MALONYL CONDENSING ENZYME-RELATED"/>
    <property type="match status" value="1"/>
</dbReference>
<evidence type="ECO:0000259" key="6">
    <source>
        <dbReference type="Pfam" id="PF00892"/>
    </source>
</evidence>
<feature type="transmembrane region" description="Helical" evidence="5">
    <location>
        <begin position="271"/>
        <end position="293"/>
    </location>
</feature>
<evidence type="ECO:0000313" key="7">
    <source>
        <dbReference type="EMBL" id="TFH93261.1"/>
    </source>
</evidence>
<organism evidence="7 8">
    <name type="scientific">Vibrio ouci</name>
    <dbReference type="NCBI Taxonomy" id="2499078"/>
    <lineage>
        <taxon>Bacteria</taxon>
        <taxon>Pseudomonadati</taxon>
        <taxon>Pseudomonadota</taxon>
        <taxon>Gammaproteobacteria</taxon>
        <taxon>Vibrionales</taxon>
        <taxon>Vibrionaceae</taxon>
        <taxon>Vibrio</taxon>
    </lineage>
</organism>
<reference evidence="7 8" key="1">
    <citation type="submission" date="2019-01" db="EMBL/GenBank/DDBJ databases">
        <title>Vibrio BEI176 sp. nov, a marine bacterium isolated from China: eastern marignal seas.</title>
        <authorList>
            <person name="Li B."/>
        </authorList>
    </citation>
    <scope>NUCLEOTIDE SEQUENCE [LARGE SCALE GENOMIC DNA]</scope>
    <source>
        <strain evidence="7 8">BEI176</strain>
    </source>
</reference>
<keyword evidence="8" id="KW-1185">Reference proteome</keyword>
<feature type="transmembrane region" description="Helical" evidence="5">
    <location>
        <begin position="215"/>
        <end position="234"/>
    </location>
</feature>
<name>A0A4Y8WLT1_9VIBR</name>
<dbReference type="InterPro" id="IPR000620">
    <property type="entry name" value="EamA_dom"/>
</dbReference>
<feature type="transmembrane region" description="Helical" evidence="5">
    <location>
        <begin position="178"/>
        <end position="195"/>
    </location>
</feature>
<accession>A0A4Y8WLT1</accession>
<evidence type="ECO:0000256" key="1">
    <source>
        <dbReference type="ARBA" id="ARBA00004141"/>
    </source>
</evidence>
<evidence type="ECO:0000313" key="8">
    <source>
        <dbReference type="Proteomes" id="UP000297753"/>
    </source>
</evidence>
<evidence type="ECO:0000256" key="2">
    <source>
        <dbReference type="ARBA" id="ARBA00022692"/>
    </source>
</evidence>
<dbReference type="Proteomes" id="UP000297753">
    <property type="component" value="Unassembled WGS sequence"/>
</dbReference>
<keyword evidence="4 5" id="KW-0472">Membrane</keyword>
<comment type="caution">
    <text evidence="7">The sequence shown here is derived from an EMBL/GenBank/DDBJ whole genome shotgun (WGS) entry which is preliminary data.</text>
</comment>
<dbReference type="InterPro" id="IPR037185">
    <property type="entry name" value="EmrE-like"/>
</dbReference>
<feature type="transmembrane region" description="Helical" evidence="5">
    <location>
        <begin position="68"/>
        <end position="89"/>
    </location>
</feature>
<feature type="transmembrane region" description="Helical" evidence="5">
    <location>
        <begin position="7"/>
        <end position="28"/>
    </location>
</feature>
<dbReference type="EMBL" id="SATR01000002">
    <property type="protein sequence ID" value="TFH93261.1"/>
    <property type="molecule type" value="Genomic_DNA"/>
</dbReference>
<proteinExistence type="predicted"/>
<comment type="subcellular location">
    <subcellularLocation>
        <location evidence="1">Membrane</location>
        <topology evidence="1">Multi-pass membrane protein</topology>
    </subcellularLocation>
</comment>
<dbReference type="OrthoDB" id="6019878at2"/>
<gene>
    <name evidence="7" type="ORF">ELS82_02290</name>
</gene>
<dbReference type="RefSeq" id="WP_134834043.1">
    <property type="nucleotide sequence ID" value="NZ_SATR01000002.1"/>
</dbReference>
<dbReference type="GO" id="GO:0016020">
    <property type="term" value="C:membrane"/>
    <property type="evidence" value="ECO:0007669"/>
    <property type="project" value="UniProtKB-SubCell"/>
</dbReference>
<feature type="transmembrane region" description="Helical" evidence="5">
    <location>
        <begin position="119"/>
        <end position="136"/>
    </location>
</feature>
<protein>
    <submittedName>
        <fullName evidence="7">EamA family transporter</fullName>
    </submittedName>
</protein>
<dbReference type="AlphaFoldDB" id="A0A4Y8WLT1"/>
<evidence type="ECO:0000256" key="5">
    <source>
        <dbReference type="SAM" id="Phobius"/>
    </source>
</evidence>
<feature type="transmembrane region" description="Helical" evidence="5">
    <location>
        <begin position="34"/>
        <end position="52"/>
    </location>
</feature>
<keyword evidence="3 5" id="KW-1133">Transmembrane helix</keyword>
<evidence type="ECO:0000256" key="3">
    <source>
        <dbReference type="ARBA" id="ARBA00022989"/>
    </source>
</evidence>
<feature type="transmembrane region" description="Helical" evidence="5">
    <location>
        <begin position="246"/>
        <end position="265"/>
    </location>
</feature>